<proteinExistence type="predicted"/>
<keyword evidence="3" id="KW-1185">Reference proteome</keyword>
<dbReference type="Proteomes" id="UP001221898">
    <property type="component" value="Unassembled WGS sequence"/>
</dbReference>
<evidence type="ECO:0000313" key="3">
    <source>
        <dbReference type="Proteomes" id="UP001221898"/>
    </source>
</evidence>
<gene>
    <name evidence="2" type="ORF">AAFF_G00178200</name>
</gene>
<evidence type="ECO:0000256" key="1">
    <source>
        <dbReference type="SAM" id="MobiDB-lite"/>
    </source>
</evidence>
<name>A0AAD7RKP7_9TELE</name>
<evidence type="ECO:0000313" key="2">
    <source>
        <dbReference type="EMBL" id="KAJ8385999.1"/>
    </source>
</evidence>
<accession>A0AAD7RKP7</accession>
<reference evidence="2" key="1">
    <citation type="journal article" date="2023" name="Science">
        <title>Genome structures resolve the early diversification of teleost fishes.</title>
        <authorList>
            <person name="Parey E."/>
            <person name="Louis A."/>
            <person name="Montfort J."/>
            <person name="Bouchez O."/>
            <person name="Roques C."/>
            <person name="Iampietro C."/>
            <person name="Lluch J."/>
            <person name="Castinel A."/>
            <person name="Donnadieu C."/>
            <person name="Desvignes T."/>
            <person name="Floi Bucao C."/>
            <person name="Jouanno E."/>
            <person name="Wen M."/>
            <person name="Mejri S."/>
            <person name="Dirks R."/>
            <person name="Jansen H."/>
            <person name="Henkel C."/>
            <person name="Chen W.J."/>
            <person name="Zahm M."/>
            <person name="Cabau C."/>
            <person name="Klopp C."/>
            <person name="Thompson A.W."/>
            <person name="Robinson-Rechavi M."/>
            <person name="Braasch I."/>
            <person name="Lecointre G."/>
            <person name="Bobe J."/>
            <person name="Postlethwait J.H."/>
            <person name="Berthelot C."/>
            <person name="Roest Crollius H."/>
            <person name="Guiguen Y."/>
        </authorList>
    </citation>
    <scope>NUCLEOTIDE SEQUENCE</scope>
    <source>
        <strain evidence="2">NC1722</strain>
    </source>
</reference>
<feature type="region of interest" description="Disordered" evidence="1">
    <location>
        <begin position="63"/>
        <end position="92"/>
    </location>
</feature>
<dbReference type="AlphaFoldDB" id="A0AAD7RKP7"/>
<protein>
    <submittedName>
        <fullName evidence="2">Uncharacterized protein</fullName>
    </submittedName>
</protein>
<dbReference type="EMBL" id="JAINUG010000237">
    <property type="protein sequence ID" value="KAJ8385999.1"/>
    <property type="molecule type" value="Genomic_DNA"/>
</dbReference>
<organism evidence="2 3">
    <name type="scientific">Aldrovandia affinis</name>
    <dbReference type="NCBI Taxonomy" id="143900"/>
    <lineage>
        <taxon>Eukaryota</taxon>
        <taxon>Metazoa</taxon>
        <taxon>Chordata</taxon>
        <taxon>Craniata</taxon>
        <taxon>Vertebrata</taxon>
        <taxon>Euteleostomi</taxon>
        <taxon>Actinopterygii</taxon>
        <taxon>Neopterygii</taxon>
        <taxon>Teleostei</taxon>
        <taxon>Notacanthiformes</taxon>
        <taxon>Halosauridae</taxon>
        <taxon>Aldrovandia</taxon>
    </lineage>
</organism>
<comment type="caution">
    <text evidence="2">The sequence shown here is derived from an EMBL/GenBank/DDBJ whole genome shotgun (WGS) entry which is preliminary data.</text>
</comment>
<sequence length="92" mass="10174">MRNPPGVWRHGECFCFCANRLSFRPQLAMPAPPPCPCPDGHRSGEPPLPRVLPRLCLLPPASEPLNLPAETPKPRHPPARQTLADRVALEKT</sequence>